<sequence>MQYLLTWIEGEEVCYRIVPDLEFDHSLMQDKNLIITKIPN</sequence>
<evidence type="ECO:0000313" key="1">
    <source>
        <dbReference type="EMBL" id="MDO7787090.1"/>
    </source>
</evidence>
<keyword evidence="2" id="KW-1185">Reference proteome</keyword>
<dbReference type="RefSeq" id="WP_304542229.1">
    <property type="nucleotide sequence ID" value="NZ_JARPTC010000010.1"/>
</dbReference>
<reference evidence="1" key="2">
    <citation type="submission" date="2023-03" db="EMBL/GenBank/DDBJ databases">
        <authorList>
            <person name="Zhang Z."/>
        </authorList>
    </citation>
    <scope>NUCLEOTIDE SEQUENCE</scope>
    <source>
        <strain evidence="1">DSA</strain>
    </source>
</reference>
<protein>
    <submittedName>
        <fullName evidence="1">Uncharacterized protein</fullName>
    </submittedName>
</protein>
<proteinExistence type="predicted"/>
<dbReference type="EMBL" id="JARPTC010000010">
    <property type="protein sequence ID" value="MDO7787090.1"/>
    <property type="molecule type" value="Genomic_DNA"/>
</dbReference>
<evidence type="ECO:0000313" key="2">
    <source>
        <dbReference type="Proteomes" id="UP001172911"/>
    </source>
</evidence>
<accession>A0AAW7ZCW1</accession>
<name>A0AAW7ZCW1_9FIRM</name>
<comment type="caution">
    <text evidence="1">The sequence shown here is derived from an EMBL/GenBank/DDBJ whole genome shotgun (WGS) entry which is preliminary data.</text>
</comment>
<dbReference type="AlphaFoldDB" id="A0AAW7ZCW1"/>
<dbReference type="Proteomes" id="UP001172911">
    <property type="component" value="Unassembled WGS sequence"/>
</dbReference>
<gene>
    <name evidence="1" type="ORF">P6N53_07655</name>
</gene>
<reference evidence="1" key="1">
    <citation type="journal article" date="2023" name="J. Hazard. Mater.">
        <title>Anaerobic biodegradation of pyrene and benzo[a]pyrene by a new sulfate-reducing Desulforamulus aquiferis strain DSA.</title>
        <authorList>
            <person name="Zhang Z."/>
            <person name="Sun J."/>
            <person name="Gong X."/>
            <person name="Wang C."/>
            <person name="Wang H."/>
        </authorList>
    </citation>
    <scope>NUCLEOTIDE SEQUENCE</scope>
    <source>
        <strain evidence="1">DSA</strain>
    </source>
</reference>
<organism evidence="1 2">
    <name type="scientific">Desulforamulus aquiferis</name>
    <dbReference type="NCBI Taxonomy" id="1397668"/>
    <lineage>
        <taxon>Bacteria</taxon>
        <taxon>Bacillati</taxon>
        <taxon>Bacillota</taxon>
        <taxon>Clostridia</taxon>
        <taxon>Eubacteriales</taxon>
        <taxon>Peptococcaceae</taxon>
        <taxon>Desulforamulus</taxon>
    </lineage>
</organism>